<evidence type="ECO:0000313" key="6">
    <source>
        <dbReference type="Proteomes" id="UP000310458"/>
    </source>
</evidence>
<evidence type="ECO:0000256" key="3">
    <source>
        <dbReference type="SAM" id="MobiDB-lite"/>
    </source>
</evidence>
<feature type="DNA-binding region" description="H-T-H motif" evidence="2">
    <location>
        <begin position="58"/>
        <end position="77"/>
    </location>
</feature>
<accession>A0A5R9BB28</accession>
<keyword evidence="1 2" id="KW-0238">DNA-binding</keyword>
<gene>
    <name evidence="5" type="ORF">FEF26_07515</name>
</gene>
<evidence type="ECO:0000256" key="1">
    <source>
        <dbReference type="ARBA" id="ARBA00023125"/>
    </source>
</evidence>
<feature type="compositionally biased region" description="Basic and acidic residues" evidence="3">
    <location>
        <begin position="235"/>
        <end position="245"/>
    </location>
</feature>
<organism evidence="5 6">
    <name type="scientific">Nesterenkonia salmonea</name>
    <dbReference type="NCBI Taxonomy" id="1804987"/>
    <lineage>
        <taxon>Bacteria</taxon>
        <taxon>Bacillati</taxon>
        <taxon>Actinomycetota</taxon>
        <taxon>Actinomycetes</taxon>
        <taxon>Micrococcales</taxon>
        <taxon>Micrococcaceae</taxon>
        <taxon>Nesterenkonia</taxon>
    </lineage>
</organism>
<dbReference type="Pfam" id="PF17933">
    <property type="entry name" value="TetR_C_25"/>
    <property type="match status" value="1"/>
</dbReference>
<dbReference type="GO" id="GO:0000976">
    <property type="term" value="F:transcription cis-regulatory region binding"/>
    <property type="evidence" value="ECO:0007669"/>
    <property type="project" value="TreeGrafter"/>
</dbReference>
<dbReference type="InterPro" id="IPR041484">
    <property type="entry name" value="TetR_C_25"/>
</dbReference>
<dbReference type="Pfam" id="PF00440">
    <property type="entry name" value="TetR_N"/>
    <property type="match status" value="1"/>
</dbReference>
<dbReference type="PANTHER" id="PTHR30055">
    <property type="entry name" value="HTH-TYPE TRANSCRIPTIONAL REGULATOR RUTR"/>
    <property type="match status" value="1"/>
</dbReference>
<evidence type="ECO:0000256" key="2">
    <source>
        <dbReference type="PROSITE-ProRule" id="PRU00335"/>
    </source>
</evidence>
<dbReference type="SUPFAM" id="SSF46689">
    <property type="entry name" value="Homeodomain-like"/>
    <property type="match status" value="1"/>
</dbReference>
<dbReference type="PRINTS" id="PR00455">
    <property type="entry name" value="HTHTETR"/>
</dbReference>
<dbReference type="InterPro" id="IPR009057">
    <property type="entry name" value="Homeodomain-like_sf"/>
</dbReference>
<feature type="domain" description="HTH tetR-type" evidence="4">
    <location>
        <begin position="35"/>
        <end position="95"/>
    </location>
</feature>
<dbReference type="InterPro" id="IPR001647">
    <property type="entry name" value="HTH_TetR"/>
</dbReference>
<evidence type="ECO:0000259" key="4">
    <source>
        <dbReference type="PROSITE" id="PS50977"/>
    </source>
</evidence>
<proteinExistence type="predicted"/>
<dbReference type="Proteomes" id="UP000310458">
    <property type="component" value="Unassembled WGS sequence"/>
</dbReference>
<comment type="caution">
    <text evidence="5">The sequence shown here is derived from an EMBL/GenBank/DDBJ whole genome shotgun (WGS) entry which is preliminary data.</text>
</comment>
<dbReference type="Gene3D" id="1.10.357.10">
    <property type="entry name" value="Tetracycline Repressor, domain 2"/>
    <property type="match status" value="1"/>
</dbReference>
<dbReference type="PROSITE" id="PS50977">
    <property type="entry name" value="HTH_TETR_2"/>
    <property type="match status" value="1"/>
</dbReference>
<dbReference type="EMBL" id="VAVZ01000017">
    <property type="protein sequence ID" value="TLP97444.1"/>
    <property type="molecule type" value="Genomic_DNA"/>
</dbReference>
<dbReference type="InterPro" id="IPR050109">
    <property type="entry name" value="HTH-type_TetR-like_transc_reg"/>
</dbReference>
<dbReference type="PANTHER" id="PTHR30055:SF146">
    <property type="entry name" value="HTH-TYPE TRANSCRIPTIONAL DUAL REGULATOR CECR"/>
    <property type="match status" value="1"/>
</dbReference>
<name>A0A5R9BB28_9MICC</name>
<protein>
    <submittedName>
        <fullName evidence="5">TetR/AcrR family transcriptional regulator</fullName>
    </submittedName>
</protein>
<dbReference type="AlphaFoldDB" id="A0A5R9BB28"/>
<sequence>MSRLRNGVTLVVYKYGASRGSQGHSAGGNAGPPAADARSRILESAIDLFGEHGFQEVSLKAIAAHAGVSAPLVIHHYQSKAGLRTACDRHVAEEFRKSKTESVRFKGPMPRNYALDAIYANRHLLKYMIQAFAAGGPNMDELFDRMIEDSLDYLAEAESLGLVHPSKNPRHRAVVIFLHSFGALMLHKQMEREFGVSPLDGDPKDLLPYMAAVLEVHTQPVINAEKYRELMESQEAFDRDIHNDVPEDAPGAESAVPATPQRSGTDR</sequence>
<keyword evidence="6" id="KW-1185">Reference proteome</keyword>
<feature type="region of interest" description="Disordered" evidence="3">
    <location>
        <begin position="235"/>
        <end position="267"/>
    </location>
</feature>
<dbReference type="GO" id="GO:0003700">
    <property type="term" value="F:DNA-binding transcription factor activity"/>
    <property type="evidence" value="ECO:0007669"/>
    <property type="project" value="TreeGrafter"/>
</dbReference>
<reference evidence="5 6" key="1">
    <citation type="submission" date="2019-05" db="EMBL/GenBank/DDBJ databases">
        <title>Nesterenkonia sp. GY074 isolated from the Southern Atlantic Ocean.</title>
        <authorList>
            <person name="Zhang G."/>
        </authorList>
    </citation>
    <scope>NUCLEOTIDE SEQUENCE [LARGE SCALE GENOMIC DNA]</scope>
    <source>
        <strain evidence="5 6">GY074</strain>
    </source>
</reference>
<evidence type="ECO:0000313" key="5">
    <source>
        <dbReference type="EMBL" id="TLP97444.1"/>
    </source>
</evidence>
<dbReference type="OrthoDB" id="3403733at2"/>